<dbReference type="RefSeq" id="WP_377961212.1">
    <property type="nucleotide sequence ID" value="NZ_JBHZOL010000020.1"/>
</dbReference>
<evidence type="ECO:0000256" key="1">
    <source>
        <dbReference type="SAM" id="MobiDB-lite"/>
    </source>
</evidence>
<evidence type="ECO:0000313" key="3">
    <source>
        <dbReference type="Proteomes" id="UP001600165"/>
    </source>
</evidence>
<reference evidence="2 3" key="1">
    <citation type="submission" date="2024-10" db="EMBL/GenBank/DDBJ databases">
        <authorList>
            <person name="Ratan Roy A."/>
            <person name="Morales Sandoval P.H."/>
            <person name="De Los Santos Villalobos S."/>
            <person name="Chakraborty S."/>
            <person name="Mukherjee J."/>
        </authorList>
    </citation>
    <scope>NUCLEOTIDE SEQUENCE [LARGE SCALE GENOMIC DNA]</scope>
    <source>
        <strain evidence="2 3">S1</strain>
    </source>
</reference>
<organism evidence="2 3">
    <name type="scientific">Almyronema epifaneia S1</name>
    <dbReference type="NCBI Taxonomy" id="2991925"/>
    <lineage>
        <taxon>Bacteria</taxon>
        <taxon>Bacillati</taxon>
        <taxon>Cyanobacteriota</taxon>
        <taxon>Cyanophyceae</taxon>
        <taxon>Nodosilineales</taxon>
        <taxon>Nodosilineaceae</taxon>
        <taxon>Almyronema</taxon>
        <taxon>Almyronema epifaneia</taxon>
    </lineage>
</organism>
<feature type="region of interest" description="Disordered" evidence="1">
    <location>
        <begin position="146"/>
        <end position="174"/>
    </location>
</feature>
<feature type="region of interest" description="Disordered" evidence="1">
    <location>
        <begin position="38"/>
        <end position="70"/>
    </location>
</feature>
<name>A0ABW6IAR6_9CYAN</name>
<sequence length="174" mass="18075">MGLIQKIFGSIAAFFSSLLGVVGKVFGINKSGYFLELDDEDSGSNSQPAAQRPQKSAQSQPKVEPTALQAQGVEVFPAEAEVATKAALESNQAAASPEKLEKAAKQSASTSQDLANAGALPLAAAEAKGKSVGSEMTFATDYLVKPEVSSSRRRPGPSLTTFRNMAKTVKTPAA</sequence>
<accession>A0ABW6IAR6</accession>
<dbReference type="Proteomes" id="UP001600165">
    <property type="component" value="Unassembled WGS sequence"/>
</dbReference>
<proteinExistence type="predicted"/>
<feature type="region of interest" description="Disordered" evidence="1">
    <location>
        <begin position="89"/>
        <end position="114"/>
    </location>
</feature>
<comment type="caution">
    <text evidence="2">The sequence shown here is derived from an EMBL/GenBank/DDBJ whole genome shotgun (WGS) entry which is preliminary data.</text>
</comment>
<keyword evidence="3" id="KW-1185">Reference proteome</keyword>
<dbReference type="EMBL" id="JBHZOL010000020">
    <property type="protein sequence ID" value="MFE4105149.1"/>
    <property type="molecule type" value="Genomic_DNA"/>
</dbReference>
<evidence type="ECO:0000313" key="2">
    <source>
        <dbReference type="EMBL" id="MFE4105149.1"/>
    </source>
</evidence>
<feature type="compositionally biased region" description="Polar residues" evidence="1">
    <location>
        <begin position="43"/>
        <end position="61"/>
    </location>
</feature>
<gene>
    <name evidence="2" type="ORF">ACFVKH_02595</name>
</gene>
<protein>
    <submittedName>
        <fullName evidence="2">Uncharacterized protein</fullName>
    </submittedName>
</protein>